<dbReference type="AlphaFoldDB" id="A0A9E2W480"/>
<dbReference type="Pfam" id="PF19040">
    <property type="entry name" value="SGNH"/>
    <property type="match status" value="1"/>
</dbReference>
<evidence type="ECO:0000313" key="4">
    <source>
        <dbReference type="EMBL" id="MBV4359400.1"/>
    </source>
</evidence>
<feature type="transmembrane region" description="Helical" evidence="1">
    <location>
        <begin position="340"/>
        <end position="357"/>
    </location>
</feature>
<feature type="domain" description="Acyltransferase 3" evidence="2">
    <location>
        <begin position="5"/>
        <end position="325"/>
    </location>
</feature>
<name>A0A9E2W480_9BACT</name>
<evidence type="ECO:0000313" key="5">
    <source>
        <dbReference type="Proteomes" id="UP000812270"/>
    </source>
</evidence>
<evidence type="ECO:0000259" key="2">
    <source>
        <dbReference type="Pfam" id="PF01757"/>
    </source>
</evidence>
<accession>A0A9E2W480</accession>
<feature type="transmembrane region" description="Helical" evidence="1">
    <location>
        <begin position="310"/>
        <end position="328"/>
    </location>
</feature>
<keyword evidence="4" id="KW-0808">Transferase</keyword>
<dbReference type="GO" id="GO:0016747">
    <property type="term" value="F:acyltransferase activity, transferring groups other than amino-acyl groups"/>
    <property type="evidence" value="ECO:0007669"/>
    <property type="project" value="InterPro"/>
</dbReference>
<dbReference type="GO" id="GO:0009103">
    <property type="term" value="P:lipopolysaccharide biosynthetic process"/>
    <property type="evidence" value="ECO:0007669"/>
    <property type="project" value="TreeGrafter"/>
</dbReference>
<feature type="domain" description="SGNH" evidence="3">
    <location>
        <begin position="403"/>
        <end position="604"/>
    </location>
</feature>
<feature type="transmembrane region" description="Helical" evidence="1">
    <location>
        <begin position="223"/>
        <end position="242"/>
    </location>
</feature>
<dbReference type="Pfam" id="PF01757">
    <property type="entry name" value="Acyl_transf_3"/>
    <property type="match status" value="1"/>
</dbReference>
<dbReference type="InterPro" id="IPR002656">
    <property type="entry name" value="Acyl_transf_3_dom"/>
</dbReference>
<dbReference type="PANTHER" id="PTHR23028">
    <property type="entry name" value="ACETYLTRANSFERASE"/>
    <property type="match status" value="1"/>
</dbReference>
<organism evidence="4 5">
    <name type="scientific">Pinibacter aurantiacus</name>
    <dbReference type="NCBI Taxonomy" id="2851599"/>
    <lineage>
        <taxon>Bacteria</taxon>
        <taxon>Pseudomonadati</taxon>
        <taxon>Bacteroidota</taxon>
        <taxon>Chitinophagia</taxon>
        <taxon>Chitinophagales</taxon>
        <taxon>Chitinophagaceae</taxon>
        <taxon>Pinibacter</taxon>
    </lineage>
</organism>
<sequence length="613" mass="70031">MKFRYDINALRAIAVVAVIFYHFNVPGFSGGFLGVDTFFVISGYLMSKIILDGFDNNDFSLKEFYFKRVKRIIPALLVVVVFSLLAGTILLFPFELKTLCKTSISSLTFVSNMYYWRNSGYFNPAAKNNHLLHTWSLSVEWQFYMIYPIVLMMVRKVYLSNKRLFKAIIIALTVLSFGTTLLVMEKGNSLGFYSFPTRSWEMLIGCIIVLFEKKFIDTVHLHLRNAICILAYIVLIACVVLFNEKLTWPNAYVGIPIIATFLILICNCNFTLLSNRLIQFIGKISYSLYLWHWPLWVFAAGLAFNKPGHVFVISILTLCFSVVSYRYIESNKKLFYPYKIIACTAFMTLVAALLYVFPVNQYFIDKKIIALANYQASHDEEINEQMKRGSCFLYSKSNEQDFSNTACLTLSDSMENILLIGDSHAAVLSLSLRKKLASQNKNLLQATTSNSGFFLNPTGRDAKLVNYVLQEFIPQNHSKISEIIITKNWLTLENDQLKAKVLELVGYLQRFNIKVRVIGQTKTYAISYPTIAAKEIYLSKDLNNNYAMTESQQANTLLKQLLPSSVYVDVYDVNLTKIKTQAEGYTPYMYDDNHLTVFGADQLIDYAGKNGLF</sequence>
<dbReference type="GO" id="GO:0016020">
    <property type="term" value="C:membrane"/>
    <property type="evidence" value="ECO:0007669"/>
    <property type="project" value="TreeGrafter"/>
</dbReference>
<feature type="transmembrane region" description="Helical" evidence="1">
    <location>
        <begin position="141"/>
        <end position="158"/>
    </location>
</feature>
<feature type="transmembrane region" description="Helical" evidence="1">
    <location>
        <begin position="7"/>
        <end position="25"/>
    </location>
</feature>
<feature type="transmembrane region" description="Helical" evidence="1">
    <location>
        <begin position="72"/>
        <end position="94"/>
    </location>
</feature>
<proteinExistence type="predicted"/>
<dbReference type="InterPro" id="IPR043968">
    <property type="entry name" value="SGNH"/>
</dbReference>
<comment type="caution">
    <text evidence="4">The sequence shown here is derived from an EMBL/GenBank/DDBJ whole genome shotgun (WGS) entry which is preliminary data.</text>
</comment>
<feature type="transmembrane region" description="Helical" evidence="1">
    <location>
        <begin position="286"/>
        <end position="304"/>
    </location>
</feature>
<keyword evidence="4" id="KW-0012">Acyltransferase</keyword>
<dbReference type="InterPro" id="IPR050879">
    <property type="entry name" value="Acyltransferase_3"/>
</dbReference>
<dbReference type="Proteomes" id="UP000812270">
    <property type="component" value="Unassembled WGS sequence"/>
</dbReference>
<dbReference type="EMBL" id="JAHSPG010000015">
    <property type="protein sequence ID" value="MBV4359400.1"/>
    <property type="molecule type" value="Genomic_DNA"/>
</dbReference>
<reference evidence="4" key="1">
    <citation type="submission" date="2021-06" db="EMBL/GenBank/DDBJ databases">
        <authorList>
            <person name="Huq M.A."/>
        </authorList>
    </citation>
    <scope>NUCLEOTIDE SEQUENCE</scope>
    <source>
        <strain evidence="4">MAH-26</strain>
    </source>
</reference>
<feature type="transmembrane region" description="Helical" evidence="1">
    <location>
        <begin position="165"/>
        <end position="184"/>
    </location>
</feature>
<dbReference type="PANTHER" id="PTHR23028:SF53">
    <property type="entry name" value="ACYL_TRANSF_3 DOMAIN-CONTAINING PROTEIN"/>
    <property type="match status" value="1"/>
</dbReference>
<feature type="transmembrane region" description="Helical" evidence="1">
    <location>
        <begin position="254"/>
        <end position="274"/>
    </location>
</feature>
<evidence type="ECO:0000256" key="1">
    <source>
        <dbReference type="SAM" id="Phobius"/>
    </source>
</evidence>
<keyword evidence="1" id="KW-0472">Membrane</keyword>
<keyword evidence="5" id="KW-1185">Reference proteome</keyword>
<protein>
    <submittedName>
        <fullName evidence="4">Acyltransferase</fullName>
    </submittedName>
</protein>
<feature type="transmembrane region" description="Helical" evidence="1">
    <location>
        <begin position="190"/>
        <end position="211"/>
    </location>
</feature>
<dbReference type="RefSeq" id="WP_217793522.1">
    <property type="nucleotide sequence ID" value="NZ_JAHSPG010000015.1"/>
</dbReference>
<evidence type="ECO:0000259" key="3">
    <source>
        <dbReference type="Pfam" id="PF19040"/>
    </source>
</evidence>
<keyword evidence="1" id="KW-0812">Transmembrane</keyword>
<keyword evidence="1" id="KW-1133">Transmembrane helix</keyword>
<feature type="transmembrane region" description="Helical" evidence="1">
    <location>
        <begin position="31"/>
        <end position="51"/>
    </location>
</feature>
<gene>
    <name evidence="4" type="ORF">KTO63_19680</name>
</gene>